<name>A0A8S9PPT3_BRACR</name>
<reference evidence="1" key="1">
    <citation type="submission" date="2019-12" db="EMBL/GenBank/DDBJ databases">
        <title>Genome sequencing and annotation of Brassica cretica.</title>
        <authorList>
            <person name="Studholme D.J."/>
            <person name="Sarris P."/>
        </authorList>
    </citation>
    <scope>NUCLEOTIDE SEQUENCE</scope>
    <source>
        <strain evidence="1">PFS-109/04</strain>
        <tissue evidence="1">Leaf</tissue>
    </source>
</reference>
<organism evidence="1 2">
    <name type="scientific">Brassica cretica</name>
    <name type="common">Mustard</name>
    <dbReference type="NCBI Taxonomy" id="69181"/>
    <lineage>
        <taxon>Eukaryota</taxon>
        <taxon>Viridiplantae</taxon>
        <taxon>Streptophyta</taxon>
        <taxon>Embryophyta</taxon>
        <taxon>Tracheophyta</taxon>
        <taxon>Spermatophyta</taxon>
        <taxon>Magnoliopsida</taxon>
        <taxon>eudicotyledons</taxon>
        <taxon>Gunneridae</taxon>
        <taxon>Pentapetalae</taxon>
        <taxon>rosids</taxon>
        <taxon>malvids</taxon>
        <taxon>Brassicales</taxon>
        <taxon>Brassicaceae</taxon>
        <taxon>Brassiceae</taxon>
        <taxon>Brassica</taxon>
    </lineage>
</organism>
<dbReference type="Proteomes" id="UP000712600">
    <property type="component" value="Unassembled WGS sequence"/>
</dbReference>
<sequence length="126" mass="13726">MAIHWFSHSTGRSLSTGLRGFSPDDDSTGCSLSTGRYLLTGHLSRRRFIGLLTRRGVLSRRGFAASLSTAIRRGVLSRRSFSLYGPFSLDGASLSAAIHLPFSLDGVFVYFDHRTIVSSKAIADSK</sequence>
<dbReference type="AlphaFoldDB" id="A0A8S9PPT3"/>
<evidence type="ECO:0000313" key="2">
    <source>
        <dbReference type="Proteomes" id="UP000712600"/>
    </source>
</evidence>
<dbReference type="EMBL" id="QGKX02001521">
    <property type="protein sequence ID" value="KAF3514693.1"/>
    <property type="molecule type" value="Genomic_DNA"/>
</dbReference>
<comment type="caution">
    <text evidence="1">The sequence shown here is derived from an EMBL/GenBank/DDBJ whole genome shotgun (WGS) entry which is preliminary data.</text>
</comment>
<evidence type="ECO:0000313" key="1">
    <source>
        <dbReference type="EMBL" id="KAF3514693.1"/>
    </source>
</evidence>
<proteinExistence type="predicted"/>
<protein>
    <submittedName>
        <fullName evidence="1">Uncharacterized protein</fullName>
    </submittedName>
</protein>
<gene>
    <name evidence="1" type="ORF">F2Q69_00001622</name>
</gene>
<accession>A0A8S9PPT3</accession>